<evidence type="ECO:0000256" key="6">
    <source>
        <dbReference type="RuleBase" id="RU003983"/>
    </source>
</evidence>
<dbReference type="PANTHER" id="PTHR22726:SF1">
    <property type="entry name" value="METALLOENDOPEPTIDASE OMA1, MITOCHONDRIAL"/>
    <property type="match status" value="1"/>
</dbReference>
<reference evidence="9" key="2">
    <citation type="submission" date="2020-09" db="EMBL/GenBank/DDBJ databases">
        <authorList>
            <person name="Sun Q."/>
            <person name="Zhou Y."/>
        </authorList>
    </citation>
    <scope>NUCLEOTIDE SEQUENCE</scope>
    <source>
        <strain evidence="9">CGMCC 1.15360</strain>
    </source>
</reference>
<dbReference type="AlphaFoldDB" id="A0A916YTC9"/>
<dbReference type="Pfam" id="PF01435">
    <property type="entry name" value="Peptidase_M48"/>
    <property type="match status" value="1"/>
</dbReference>
<protein>
    <recommendedName>
        <fullName evidence="8">Peptidase M48 domain-containing protein</fullName>
    </recommendedName>
</protein>
<reference evidence="9" key="1">
    <citation type="journal article" date="2014" name="Int. J. Syst. Evol. Microbiol.">
        <title>Complete genome sequence of Corynebacterium casei LMG S-19264T (=DSM 44701T), isolated from a smear-ripened cheese.</title>
        <authorList>
            <consortium name="US DOE Joint Genome Institute (JGI-PGF)"/>
            <person name="Walter F."/>
            <person name="Albersmeier A."/>
            <person name="Kalinowski J."/>
            <person name="Ruckert C."/>
        </authorList>
    </citation>
    <scope>NUCLEOTIDE SEQUENCE</scope>
    <source>
        <strain evidence="9">CGMCC 1.15360</strain>
    </source>
</reference>
<keyword evidence="7" id="KW-0732">Signal</keyword>
<comment type="cofactor">
    <cofactor evidence="6">
        <name>Zn(2+)</name>
        <dbReference type="ChEBI" id="CHEBI:29105"/>
    </cofactor>
    <text evidence="6">Binds 1 zinc ion per subunit.</text>
</comment>
<dbReference type="SUPFAM" id="SSF50156">
    <property type="entry name" value="PDZ domain-like"/>
    <property type="match status" value="1"/>
</dbReference>
<evidence type="ECO:0000259" key="8">
    <source>
        <dbReference type="Pfam" id="PF01435"/>
    </source>
</evidence>
<evidence type="ECO:0000256" key="7">
    <source>
        <dbReference type="SAM" id="SignalP"/>
    </source>
</evidence>
<keyword evidence="10" id="KW-1185">Reference proteome</keyword>
<dbReference type="InterPro" id="IPR001915">
    <property type="entry name" value="Peptidase_M48"/>
</dbReference>
<dbReference type="Proteomes" id="UP000612349">
    <property type="component" value="Unassembled WGS sequence"/>
</dbReference>
<keyword evidence="1 6" id="KW-0645">Protease</keyword>
<feature type="domain" description="Peptidase M48" evidence="8">
    <location>
        <begin position="184"/>
        <end position="225"/>
    </location>
</feature>
<dbReference type="EMBL" id="BMIP01000001">
    <property type="protein sequence ID" value="GGD60594.1"/>
    <property type="molecule type" value="Genomic_DNA"/>
</dbReference>
<evidence type="ECO:0000313" key="10">
    <source>
        <dbReference type="Proteomes" id="UP000612349"/>
    </source>
</evidence>
<keyword evidence="4 6" id="KW-0862">Zinc</keyword>
<evidence type="ECO:0000256" key="1">
    <source>
        <dbReference type="ARBA" id="ARBA00022670"/>
    </source>
</evidence>
<comment type="caution">
    <text evidence="9">The sequence shown here is derived from an EMBL/GenBank/DDBJ whole genome shotgun (WGS) entry which is preliminary data.</text>
</comment>
<dbReference type="OrthoDB" id="7338723at2"/>
<keyword evidence="5 6" id="KW-0482">Metalloprotease</keyword>
<comment type="similarity">
    <text evidence="6">Belongs to the peptidase M48 family.</text>
</comment>
<dbReference type="GO" id="GO:0004222">
    <property type="term" value="F:metalloendopeptidase activity"/>
    <property type="evidence" value="ECO:0007669"/>
    <property type="project" value="InterPro"/>
</dbReference>
<dbReference type="GO" id="GO:0046872">
    <property type="term" value="F:metal ion binding"/>
    <property type="evidence" value="ECO:0007669"/>
    <property type="project" value="UniProtKB-KW"/>
</dbReference>
<dbReference type="InterPro" id="IPR036034">
    <property type="entry name" value="PDZ_sf"/>
</dbReference>
<evidence type="ECO:0000256" key="2">
    <source>
        <dbReference type="ARBA" id="ARBA00022723"/>
    </source>
</evidence>
<accession>A0A916YTC9</accession>
<dbReference type="InterPro" id="IPR051156">
    <property type="entry name" value="Mito/Outer_Membr_Metalloprot"/>
</dbReference>
<evidence type="ECO:0000256" key="3">
    <source>
        <dbReference type="ARBA" id="ARBA00022801"/>
    </source>
</evidence>
<organism evidence="9 10">
    <name type="scientific">Croceicoccus mobilis</name>
    <dbReference type="NCBI Taxonomy" id="1703339"/>
    <lineage>
        <taxon>Bacteria</taxon>
        <taxon>Pseudomonadati</taxon>
        <taxon>Pseudomonadota</taxon>
        <taxon>Alphaproteobacteria</taxon>
        <taxon>Sphingomonadales</taxon>
        <taxon>Erythrobacteraceae</taxon>
        <taxon>Croceicoccus</taxon>
    </lineage>
</organism>
<dbReference type="RefSeq" id="WP_066773563.1">
    <property type="nucleotide sequence ID" value="NZ_BMIP01000001.1"/>
</dbReference>
<dbReference type="GO" id="GO:0016020">
    <property type="term" value="C:membrane"/>
    <property type="evidence" value="ECO:0007669"/>
    <property type="project" value="TreeGrafter"/>
</dbReference>
<keyword evidence="2" id="KW-0479">Metal-binding</keyword>
<name>A0A916YTC9_9SPHN</name>
<keyword evidence="3 6" id="KW-0378">Hydrolase</keyword>
<dbReference type="PANTHER" id="PTHR22726">
    <property type="entry name" value="METALLOENDOPEPTIDASE OMA1"/>
    <property type="match status" value="1"/>
</dbReference>
<evidence type="ECO:0000256" key="5">
    <source>
        <dbReference type="ARBA" id="ARBA00023049"/>
    </source>
</evidence>
<dbReference type="Gene3D" id="2.30.42.10">
    <property type="match status" value="1"/>
</dbReference>
<gene>
    <name evidence="9" type="ORF">GCM10010990_07570</name>
</gene>
<evidence type="ECO:0000256" key="4">
    <source>
        <dbReference type="ARBA" id="ARBA00022833"/>
    </source>
</evidence>
<feature type="chain" id="PRO_5037064643" description="Peptidase M48 domain-containing protein" evidence="7">
    <location>
        <begin position="23"/>
        <end position="323"/>
    </location>
</feature>
<dbReference type="GO" id="GO:0051603">
    <property type="term" value="P:proteolysis involved in protein catabolic process"/>
    <property type="evidence" value="ECO:0007669"/>
    <property type="project" value="TreeGrafter"/>
</dbReference>
<proteinExistence type="inferred from homology"/>
<sequence length="323" mass="35217">MIRAWAAWAALGCAALCAPAQAQDTGDNAYARMQALDAHIQTIGWRLVSSNAPFCKRTHPAIGLLLSDSKSWKDPEAMQAALGLSNEISVGAVAAGSPAWAAGLQSRDPVLALAGMDRFPESKAGDYRRLTALHDRIDKALQDKGTLSITVDRASGAKTLSIPAETVCASRFEITSNGRSAKADGQRVLVSESLVDELTDEETLAAAIAHELAHNLLRHPQKRTEEGKGWGKIRHNEREADRLSVWLLANAGYDTDAAVRFQHDWIRPRDQGIFAPTHDAWDERIEIIEQERALIADLAAQGTPPGSFDWSGRFPMRREDAKP</sequence>
<evidence type="ECO:0000313" key="9">
    <source>
        <dbReference type="EMBL" id="GGD60594.1"/>
    </source>
</evidence>
<feature type="signal peptide" evidence="7">
    <location>
        <begin position="1"/>
        <end position="22"/>
    </location>
</feature>